<dbReference type="GO" id="GO:0005737">
    <property type="term" value="C:cytoplasm"/>
    <property type="evidence" value="ECO:0007669"/>
    <property type="project" value="TreeGrafter"/>
</dbReference>
<protein>
    <submittedName>
        <fullName evidence="8">Serum albumin-like</fullName>
    </submittedName>
</protein>
<feature type="domain" description="Albumin" evidence="6">
    <location>
        <begin position="216"/>
        <end position="405"/>
    </location>
</feature>
<dbReference type="Proteomes" id="UP000504617">
    <property type="component" value="Unplaced"/>
</dbReference>
<dbReference type="InterPro" id="IPR000264">
    <property type="entry name" value="ALB/AFP/VDB"/>
</dbReference>
<name>A0A6I9XFN9_9SAUR</name>
<feature type="domain" description="Albumin" evidence="6">
    <location>
        <begin position="406"/>
        <end position="433"/>
    </location>
</feature>
<dbReference type="InterPro" id="IPR014760">
    <property type="entry name" value="Serum_albumin_N"/>
</dbReference>
<dbReference type="PANTHER" id="PTHR11385:SF14">
    <property type="entry name" value="AFAMIN"/>
    <property type="match status" value="1"/>
</dbReference>
<dbReference type="RefSeq" id="XP_013909873.1">
    <property type="nucleotide sequence ID" value="XM_014054398.1"/>
</dbReference>
<accession>A0A6I9XFN9</accession>
<evidence type="ECO:0000256" key="1">
    <source>
        <dbReference type="ARBA" id="ARBA00004613"/>
    </source>
</evidence>
<dbReference type="AlphaFoldDB" id="A0A6I9XFN9"/>
<dbReference type="SMART" id="SM00103">
    <property type="entry name" value="ALBUMIN"/>
    <property type="match status" value="2"/>
</dbReference>
<dbReference type="SUPFAM" id="SSF48552">
    <property type="entry name" value="Serum albumin-like"/>
    <property type="match status" value="2"/>
</dbReference>
<organism evidence="7 8">
    <name type="scientific">Thamnophis sirtalis</name>
    <dbReference type="NCBI Taxonomy" id="35019"/>
    <lineage>
        <taxon>Eukaryota</taxon>
        <taxon>Metazoa</taxon>
        <taxon>Chordata</taxon>
        <taxon>Craniata</taxon>
        <taxon>Vertebrata</taxon>
        <taxon>Euteleostomi</taxon>
        <taxon>Lepidosauria</taxon>
        <taxon>Squamata</taxon>
        <taxon>Bifurcata</taxon>
        <taxon>Unidentata</taxon>
        <taxon>Episquamata</taxon>
        <taxon>Toxicofera</taxon>
        <taxon>Serpentes</taxon>
        <taxon>Colubroidea</taxon>
        <taxon>Colubridae</taxon>
        <taxon>Natricinae</taxon>
        <taxon>Thamnophis</taxon>
    </lineage>
</organism>
<evidence type="ECO:0000256" key="2">
    <source>
        <dbReference type="ARBA" id="ARBA00022525"/>
    </source>
</evidence>
<evidence type="ECO:0000256" key="4">
    <source>
        <dbReference type="ARBA" id="ARBA00023157"/>
    </source>
</evidence>
<sequence length="433" mass="49365">MKWVIFVSLLCFLSLAELKNLPRRYRNTDDHHWTIRLASQISANDFGAIVLVLFAQALPNTTLEELKTLSANVKAIHQKCVDNQYSSPECTKPLGIVFLDLLCHDEEFSKKYGINDCCAKSDPERHACVLSHKISAIGSVSPFVRPTAEEACQAYHNDRNDVLAHHLYEISRRNARAPVTVLSAATKSFDKILETCCKEVEKDTCIEGKATVVRNKAREIIDEQENTCFNLENYGKETLYELKFIQIAEKFINANLEILTHIAKEVVHIHEATCKGDSLGTLLDRADLSEYVCKHKNDISHNLDHCCEKGLVERSQCIVTKENDPLSPDLPTPSGETFKETACQYYVEHGSINKESFLLALIRTHPELSQLFDLEILHRYGDTLEKCCKREDKVQCLNDGEEQNRLYVKKISDIVKNNCNNYKEIGEYFFQNE</sequence>
<dbReference type="GeneID" id="106539591"/>
<dbReference type="InterPro" id="IPR020858">
    <property type="entry name" value="Serum_albumin-like"/>
</dbReference>
<evidence type="ECO:0000313" key="7">
    <source>
        <dbReference type="Proteomes" id="UP000504617"/>
    </source>
</evidence>
<keyword evidence="5" id="KW-0732">Signal</keyword>
<proteinExistence type="predicted"/>
<keyword evidence="7" id="KW-1185">Reference proteome</keyword>
<gene>
    <name evidence="8" type="primary">LOC106539591</name>
</gene>
<dbReference type="PROSITE" id="PS51438">
    <property type="entry name" value="ALBUMIN_2"/>
    <property type="match status" value="3"/>
</dbReference>
<evidence type="ECO:0000259" key="6">
    <source>
        <dbReference type="PROSITE" id="PS51438"/>
    </source>
</evidence>
<feature type="domain" description="Albumin" evidence="6">
    <location>
        <begin position="22"/>
        <end position="215"/>
    </location>
</feature>
<dbReference type="Gene3D" id="1.10.246.10">
    <property type="match status" value="4"/>
</dbReference>
<keyword evidence="4" id="KW-1015">Disulfide bond</keyword>
<reference evidence="8" key="1">
    <citation type="submission" date="2025-08" db="UniProtKB">
        <authorList>
            <consortium name="RefSeq"/>
        </authorList>
    </citation>
    <scope>IDENTIFICATION</scope>
    <source>
        <tissue evidence="8">Skeletal muscle</tissue>
    </source>
</reference>
<comment type="subcellular location">
    <subcellularLocation>
        <location evidence="1">Secreted</location>
    </subcellularLocation>
</comment>
<evidence type="ECO:0000256" key="5">
    <source>
        <dbReference type="SAM" id="SignalP"/>
    </source>
</evidence>
<keyword evidence="3" id="KW-0677">Repeat</keyword>
<dbReference type="PRINTS" id="PR00802">
    <property type="entry name" value="SERUMALBUMIN"/>
</dbReference>
<keyword evidence="2" id="KW-0964">Secreted</keyword>
<dbReference type="GO" id="GO:0072562">
    <property type="term" value="C:blood microparticle"/>
    <property type="evidence" value="ECO:0007669"/>
    <property type="project" value="TreeGrafter"/>
</dbReference>
<feature type="chain" id="PRO_5026921994" evidence="5">
    <location>
        <begin position="19"/>
        <end position="433"/>
    </location>
</feature>
<dbReference type="OrthoDB" id="9875082at2759"/>
<dbReference type="GO" id="GO:0036094">
    <property type="term" value="F:small molecule binding"/>
    <property type="evidence" value="ECO:0007669"/>
    <property type="project" value="TreeGrafter"/>
</dbReference>
<evidence type="ECO:0000313" key="8">
    <source>
        <dbReference type="RefSeq" id="XP_013909873.1"/>
    </source>
</evidence>
<feature type="signal peptide" evidence="5">
    <location>
        <begin position="1"/>
        <end position="18"/>
    </location>
</feature>
<dbReference type="PANTHER" id="PTHR11385">
    <property type="entry name" value="SERUM ALBUMIN-RELATED"/>
    <property type="match status" value="1"/>
</dbReference>
<dbReference type="KEGG" id="tsr:106539591"/>
<dbReference type="Pfam" id="PF00273">
    <property type="entry name" value="Serum_albumin"/>
    <property type="match status" value="2"/>
</dbReference>
<evidence type="ECO:0000256" key="3">
    <source>
        <dbReference type="ARBA" id="ARBA00022737"/>
    </source>
</evidence>